<feature type="chain" id="PRO_5043472618" description="PEP-CTERM protein-sorting domain-containing protein" evidence="1">
    <location>
        <begin position="29"/>
        <end position="488"/>
    </location>
</feature>
<dbReference type="Proteomes" id="UP001050975">
    <property type="component" value="Unassembled WGS sequence"/>
</dbReference>
<reference evidence="2" key="1">
    <citation type="submission" date="2019-10" db="EMBL/GenBank/DDBJ databases">
        <title>Draft genome sequece of Microseira wollei NIES-4236.</title>
        <authorList>
            <person name="Yamaguchi H."/>
            <person name="Suzuki S."/>
            <person name="Kawachi M."/>
        </authorList>
    </citation>
    <scope>NUCLEOTIDE SEQUENCE</scope>
    <source>
        <strain evidence="2">NIES-4236</strain>
    </source>
</reference>
<comment type="caution">
    <text evidence="2">The sequence shown here is derived from an EMBL/GenBank/DDBJ whole genome shotgun (WGS) entry which is preliminary data.</text>
</comment>
<dbReference type="RefSeq" id="WP_226579184.1">
    <property type="nucleotide sequence ID" value="NZ_BLAY01000030.1"/>
</dbReference>
<dbReference type="InterPro" id="IPR011041">
    <property type="entry name" value="Quinoprot_gluc/sorb_DH_b-prop"/>
</dbReference>
<dbReference type="Gene3D" id="2.120.10.30">
    <property type="entry name" value="TolB, C-terminal domain"/>
    <property type="match status" value="1"/>
</dbReference>
<feature type="signal peptide" evidence="1">
    <location>
        <begin position="1"/>
        <end position="28"/>
    </location>
</feature>
<proteinExistence type="predicted"/>
<protein>
    <recommendedName>
        <fullName evidence="4">PEP-CTERM protein-sorting domain-containing protein</fullName>
    </recommendedName>
</protein>
<dbReference type="PANTHER" id="PTHR33546:SF1">
    <property type="entry name" value="LARGE, MULTIFUNCTIONAL SECRETED PROTEIN"/>
    <property type="match status" value="1"/>
</dbReference>
<gene>
    <name evidence="2" type="ORF">MiSe_22920</name>
</gene>
<dbReference type="NCBIfam" id="TIGR02595">
    <property type="entry name" value="PEP_CTERM"/>
    <property type="match status" value="1"/>
</dbReference>
<dbReference type="InterPro" id="IPR011042">
    <property type="entry name" value="6-blade_b-propeller_TolB-like"/>
</dbReference>
<evidence type="ECO:0000313" key="3">
    <source>
        <dbReference type="Proteomes" id="UP001050975"/>
    </source>
</evidence>
<dbReference type="EMBL" id="BLAY01000030">
    <property type="protein sequence ID" value="GET37539.1"/>
    <property type="molecule type" value="Genomic_DNA"/>
</dbReference>
<dbReference type="InterPro" id="IPR013424">
    <property type="entry name" value="Ice-binding_C"/>
</dbReference>
<dbReference type="AlphaFoldDB" id="A0AAV3WGJ4"/>
<dbReference type="SUPFAM" id="SSF50952">
    <property type="entry name" value="Soluble quinoprotein glucose dehydrogenase"/>
    <property type="match status" value="1"/>
</dbReference>
<dbReference type="SUPFAM" id="SSF63829">
    <property type="entry name" value="Calcium-dependent phosphotriesterase"/>
    <property type="match status" value="1"/>
</dbReference>
<evidence type="ECO:0000313" key="2">
    <source>
        <dbReference type="EMBL" id="GET37539.1"/>
    </source>
</evidence>
<evidence type="ECO:0000256" key="1">
    <source>
        <dbReference type="SAM" id="SignalP"/>
    </source>
</evidence>
<accession>A0AAV3WGJ4</accession>
<keyword evidence="1" id="KW-0732">Signal</keyword>
<name>A0AAV3WGJ4_9CYAN</name>
<sequence>MHSTKSLLWRSFSAIALTCLGFPDVANAATIAPPFQNQLQIDRISGSFFDNNPSRITQMAFGPDKRLYAITQNRGVYSFAYDLNSGILSDGKTATNISGLGIGFLGNTMYLSAYDKIVRLSDDNINGIWGESGETNVNIVEGIPSGDNTVDQIQIQGNTLYIGIGNRTIDGTNVIFSGNDSLGETSYGGTISWIQDLTLVPSIPNAAQLRDNNGNLLSGLDFLTNSSPYTSTAKDKLIVHSSGARNPFGIAFDRDGNLWMTNNYNRANSNGDGTSNTRPNYSLDNDLSDDVYDQFFKVAPLADYGYANPNGRNNPQALAAGFFAPENRVTSTTFDNLFTDSFILHDPKNPKGLGPSASPDGFDFYKGNKLPIQFQNKAFITRFNKGPIVETDGENSLSYGDVVLVDPSTGDVSLVADGFQNPLDILADSEGLLVADYSGGIYRIKSASSSTQPVPEPSTVLGLLTAAACGAIAKPVRRTIAKRQAKSA</sequence>
<keyword evidence="3" id="KW-1185">Reference proteome</keyword>
<organism evidence="2 3">
    <name type="scientific">Microseira wollei NIES-4236</name>
    <dbReference type="NCBI Taxonomy" id="2530354"/>
    <lineage>
        <taxon>Bacteria</taxon>
        <taxon>Bacillati</taxon>
        <taxon>Cyanobacteriota</taxon>
        <taxon>Cyanophyceae</taxon>
        <taxon>Oscillatoriophycideae</taxon>
        <taxon>Aerosakkonematales</taxon>
        <taxon>Aerosakkonemataceae</taxon>
        <taxon>Microseira</taxon>
    </lineage>
</organism>
<evidence type="ECO:0008006" key="4">
    <source>
        <dbReference type="Google" id="ProtNLM"/>
    </source>
</evidence>
<dbReference type="PANTHER" id="PTHR33546">
    <property type="entry name" value="LARGE, MULTIFUNCTIONAL SECRETED PROTEIN-RELATED"/>
    <property type="match status" value="1"/>
</dbReference>